<keyword evidence="3" id="KW-1185">Reference proteome</keyword>
<gene>
    <name evidence="2" type="ORF">DERP_004277</name>
</gene>
<keyword evidence="1" id="KW-0812">Transmembrane</keyword>
<reference evidence="2 3" key="2">
    <citation type="journal article" date="2022" name="Mol. Biol. Evol.">
        <title>Comparative Genomics Reveals Insights into the Divergent Evolution of Astigmatic Mites and Household Pest Adaptations.</title>
        <authorList>
            <person name="Xiong Q."/>
            <person name="Wan A.T."/>
            <person name="Liu X."/>
            <person name="Fung C.S."/>
            <person name="Xiao X."/>
            <person name="Malainual N."/>
            <person name="Hou J."/>
            <person name="Wang L."/>
            <person name="Wang M."/>
            <person name="Yang K.Y."/>
            <person name="Cui Y."/>
            <person name="Leung E.L."/>
            <person name="Nong W."/>
            <person name="Shin S.K."/>
            <person name="Au S.W."/>
            <person name="Jeong K.Y."/>
            <person name="Chew F.T."/>
            <person name="Hui J.H."/>
            <person name="Leung T.F."/>
            <person name="Tungtrongchitr A."/>
            <person name="Zhong N."/>
            <person name="Liu Z."/>
            <person name="Tsui S.K."/>
        </authorList>
    </citation>
    <scope>NUCLEOTIDE SEQUENCE [LARGE SCALE GENOMIC DNA]</scope>
    <source>
        <strain evidence="2">Derp</strain>
    </source>
</reference>
<evidence type="ECO:0000313" key="3">
    <source>
        <dbReference type="Proteomes" id="UP000887458"/>
    </source>
</evidence>
<accession>A0ABQ8J8Q6</accession>
<keyword evidence="1" id="KW-1133">Transmembrane helix</keyword>
<feature type="transmembrane region" description="Helical" evidence="1">
    <location>
        <begin position="21"/>
        <end position="39"/>
    </location>
</feature>
<name>A0ABQ8J8Q6_DERPT</name>
<comment type="caution">
    <text evidence="2">The sequence shown here is derived from an EMBL/GenBank/DDBJ whole genome shotgun (WGS) entry which is preliminary data.</text>
</comment>
<protein>
    <submittedName>
        <fullName evidence="2">Uncharacterized protein</fullName>
    </submittedName>
</protein>
<reference evidence="2 3" key="1">
    <citation type="journal article" date="2018" name="J. Allergy Clin. Immunol.">
        <title>High-quality assembly of Dermatophagoides pteronyssinus genome and transcriptome reveals a wide range of novel allergens.</title>
        <authorList>
            <person name="Liu X.Y."/>
            <person name="Yang K.Y."/>
            <person name="Wang M.Q."/>
            <person name="Kwok J.S."/>
            <person name="Zeng X."/>
            <person name="Yang Z."/>
            <person name="Xiao X.J."/>
            <person name="Lau C.P."/>
            <person name="Li Y."/>
            <person name="Huang Z.M."/>
            <person name="Ba J.G."/>
            <person name="Yim A.K."/>
            <person name="Ouyang C.Y."/>
            <person name="Ngai S.M."/>
            <person name="Chan T.F."/>
            <person name="Leung E.L."/>
            <person name="Liu L."/>
            <person name="Liu Z.G."/>
            <person name="Tsui S.K."/>
        </authorList>
    </citation>
    <scope>NUCLEOTIDE SEQUENCE [LARGE SCALE GENOMIC DNA]</scope>
    <source>
        <strain evidence="2">Derp</strain>
    </source>
</reference>
<proteinExistence type="predicted"/>
<sequence length="59" mass="6851">MIIVFFRLQHTINPIDNNKNIIIDNIVMIIIIGNVIYSSSINGSVYFQLIFDNHNQLFV</sequence>
<evidence type="ECO:0000256" key="1">
    <source>
        <dbReference type="SAM" id="Phobius"/>
    </source>
</evidence>
<keyword evidence="1" id="KW-0472">Membrane</keyword>
<organism evidence="2 3">
    <name type="scientific">Dermatophagoides pteronyssinus</name>
    <name type="common">European house dust mite</name>
    <dbReference type="NCBI Taxonomy" id="6956"/>
    <lineage>
        <taxon>Eukaryota</taxon>
        <taxon>Metazoa</taxon>
        <taxon>Ecdysozoa</taxon>
        <taxon>Arthropoda</taxon>
        <taxon>Chelicerata</taxon>
        <taxon>Arachnida</taxon>
        <taxon>Acari</taxon>
        <taxon>Acariformes</taxon>
        <taxon>Sarcoptiformes</taxon>
        <taxon>Astigmata</taxon>
        <taxon>Psoroptidia</taxon>
        <taxon>Analgoidea</taxon>
        <taxon>Pyroglyphidae</taxon>
        <taxon>Dermatophagoidinae</taxon>
        <taxon>Dermatophagoides</taxon>
    </lineage>
</organism>
<evidence type="ECO:0000313" key="2">
    <source>
        <dbReference type="EMBL" id="KAH9418948.1"/>
    </source>
</evidence>
<dbReference type="EMBL" id="NJHN03000062">
    <property type="protein sequence ID" value="KAH9418948.1"/>
    <property type="molecule type" value="Genomic_DNA"/>
</dbReference>
<dbReference type="Proteomes" id="UP000887458">
    <property type="component" value="Unassembled WGS sequence"/>
</dbReference>